<dbReference type="RefSeq" id="WP_274686739.1">
    <property type="nucleotide sequence ID" value="NZ_JAPMOU010000001.1"/>
</dbReference>
<gene>
    <name evidence="2" type="ORF">ORQ98_00155</name>
</gene>
<dbReference type="SUPFAM" id="SSF53901">
    <property type="entry name" value="Thiolase-like"/>
    <property type="match status" value="1"/>
</dbReference>
<keyword evidence="3" id="KW-1185">Reference proteome</keyword>
<evidence type="ECO:0000259" key="1">
    <source>
        <dbReference type="Pfam" id="PF13723"/>
    </source>
</evidence>
<evidence type="ECO:0000313" key="2">
    <source>
        <dbReference type="EMBL" id="MDE1460364.1"/>
    </source>
</evidence>
<protein>
    <submittedName>
        <fullName evidence="2">Beta-ketoacyl synthase chain length factor</fullName>
    </submittedName>
</protein>
<dbReference type="Proteomes" id="UP001528823">
    <property type="component" value="Unassembled WGS sequence"/>
</dbReference>
<sequence length="244" mass="27379">MQQLTFSIENWCAWAPGLNSQAAWQEWAESKADMPATEEQPALAWLPARQRRRLSLQAKMALTVAQQCLEKTETDSVRTIFASRHGEAQRMQHMLQQLALDEPLSPTEFGLSVHNSTAGWYGVLFKDNAATTAIAAGKDTFPSGLIEAVSQLSIVGVDRVLLIFTHMPLPDFYQAFQDEPTPCFSVGIMLSLQGDKPVRLSYKKAAADQVQQMSPALSFMRFLLLGQQRIQVSTDRMVWQYEQL</sequence>
<proteinExistence type="predicted"/>
<dbReference type="InterPro" id="IPR014030">
    <property type="entry name" value="Ketoacyl_synth_N"/>
</dbReference>
<dbReference type="Pfam" id="PF13723">
    <property type="entry name" value="Ketoacyl-synt_2"/>
    <property type="match status" value="1"/>
</dbReference>
<name>A0ABT5U599_9GAMM</name>
<accession>A0ABT5U599</accession>
<organism evidence="2 3">
    <name type="scientific">Spartinivicinus poritis</name>
    <dbReference type="NCBI Taxonomy" id="2994640"/>
    <lineage>
        <taxon>Bacteria</taxon>
        <taxon>Pseudomonadati</taxon>
        <taxon>Pseudomonadota</taxon>
        <taxon>Gammaproteobacteria</taxon>
        <taxon>Oceanospirillales</taxon>
        <taxon>Zooshikellaceae</taxon>
        <taxon>Spartinivicinus</taxon>
    </lineage>
</organism>
<dbReference type="EMBL" id="JAPMOU010000001">
    <property type="protein sequence ID" value="MDE1460364.1"/>
    <property type="molecule type" value="Genomic_DNA"/>
</dbReference>
<feature type="domain" description="Beta-ketoacyl synthase-like N-terminal" evidence="1">
    <location>
        <begin position="24"/>
        <end position="241"/>
    </location>
</feature>
<reference evidence="2 3" key="1">
    <citation type="submission" date="2022-11" db="EMBL/GenBank/DDBJ databases">
        <title>Spartinivicinus poritis sp. nov., isolated from scleractinian coral Porites lutea.</title>
        <authorList>
            <person name="Zhang G."/>
            <person name="Cai L."/>
            <person name="Wei Q."/>
        </authorList>
    </citation>
    <scope>NUCLEOTIDE SEQUENCE [LARGE SCALE GENOMIC DNA]</scope>
    <source>
        <strain evidence="2 3">A2-2</strain>
    </source>
</reference>
<evidence type="ECO:0000313" key="3">
    <source>
        <dbReference type="Proteomes" id="UP001528823"/>
    </source>
</evidence>
<dbReference type="InterPro" id="IPR016039">
    <property type="entry name" value="Thiolase-like"/>
</dbReference>
<comment type="caution">
    <text evidence="2">The sequence shown here is derived from an EMBL/GenBank/DDBJ whole genome shotgun (WGS) entry which is preliminary data.</text>
</comment>